<protein>
    <submittedName>
        <fullName evidence="1">Uncharacterized protein</fullName>
    </submittedName>
</protein>
<evidence type="ECO:0000313" key="2">
    <source>
        <dbReference type="Proteomes" id="UP000756132"/>
    </source>
</evidence>
<dbReference type="GeneID" id="71984270"/>
<evidence type="ECO:0000313" key="1">
    <source>
        <dbReference type="EMBL" id="UJO15778.1"/>
    </source>
</evidence>
<gene>
    <name evidence="1" type="ORF">CLAFUR5_04392</name>
</gene>
<dbReference type="KEGG" id="ffu:CLAFUR5_04392"/>
<name>A0A9Q8P779_PASFU</name>
<dbReference type="Proteomes" id="UP000756132">
    <property type="component" value="Chromosome 4"/>
</dbReference>
<keyword evidence="2" id="KW-1185">Reference proteome</keyword>
<accession>A0A9Q8P779</accession>
<organism evidence="1 2">
    <name type="scientific">Passalora fulva</name>
    <name type="common">Tomato leaf mold</name>
    <name type="synonym">Cladosporium fulvum</name>
    <dbReference type="NCBI Taxonomy" id="5499"/>
    <lineage>
        <taxon>Eukaryota</taxon>
        <taxon>Fungi</taxon>
        <taxon>Dikarya</taxon>
        <taxon>Ascomycota</taxon>
        <taxon>Pezizomycotina</taxon>
        <taxon>Dothideomycetes</taxon>
        <taxon>Dothideomycetidae</taxon>
        <taxon>Mycosphaerellales</taxon>
        <taxon>Mycosphaerellaceae</taxon>
        <taxon>Fulvia</taxon>
    </lineage>
</organism>
<dbReference type="RefSeq" id="XP_047760144.1">
    <property type="nucleotide sequence ID" value="XM_047903540.1"/>
</dbReference>
<reference evidence="1" key="2">
    <citation type="journal article" date="2022" name="Microb. Genom.">
        <title>A chromosome-scale genome assembly of the tomato pathogen Cladosporium fulvum reveals a compartmentalized genome architecture and the presence of a dispensable chromosome.</title>
        <authorList>
            <person name="Zaccaron A.Z."/>
            <person name="Chen L.H."/>
            <person name="Samaras A."/>
            <person name="Stergiopoulos I."/>
        </authorList>
    </citation>
    <scope>NUCLEOTIDE SEQUENCE</scope>
    <source>
        <strain evidence="1">Race5_Kim</strain>
    </source>
</reference>
<reference evidence="1" key="1">
    <citation type="submission" date="2021-12" db="EMBL/GenBank/DDBJ databases">
        <authorList>
            <person name="Zaccaron A."/>
            <person name="Stergiopoulos I."/>
        </authorList>
    </citation>
    <scope>NUCLEOTIDE SEQUENCE</scope>
    <source>
        <strain evidence="1">Race5_Kim</strain>
    </source>
</reference>
<dbReference type="EMBL" id="CP090166">
    <property type="protein sequence ID" value="UJO15778.1"/>
    <property type="molecule type" value="Genomic_DNA"/>
</dbReference>
<proteinExistence type="predicted"/>
<sequence length="181" mass="20569">MLPQPGRYASLVYNGVAAWRSFPIYHTQINQPVDTQFIQLLEQANLQGREVILLIHGMAGHSCASNVYGRMRGRFPNLPVRIIYALRASFVQHANGAHNPPNPHRAFLLNITPLSPRSLHYSQMINISMLVDNFLQLNQNPIMRRIIDWHLEGYNVRTGGLMHALVVLVLFTRGVRRNAVV</sequence>
<dbReference type="AlphaFoldDB" id="A0A9Q8P779"/>